<organism evidence="2 3">
    <name type="scientific">Rotaria socialis</name>
    <dbReference type="NCBI Taxonomy" id="392032"/>
    <lineage>
        <taxon>Eukaryota</taxon>
        <taxon>Metazoa</taxon>
        <taxon>Spiralia</taxon>
        <taxon>Gnathifera</taxon>
        <taxon>Rotifera</taxon>
        <taxon>Eurotatoria</taxon>
        <taxon>Bdelloidea</taxon>
        <taxon>Philodinida</taxon>
        <taxon>Philodinidae</taxon>
        <taxon>Rotaria</taxon>
    </lineage>
</organism>
<gene>
    <name evidence="1" type="ORF">KIK155_LOCUS7707</name>
    <name evidence="2" type="ORF">TOA249_LOCUS30738</name>
</gene>
<dbReference type="Proteomes" id="UP000663865">
    <property type="component" value="Unassembled WGS sequence"/>
</dbReference>
<dbReference type="EMBL" id="CAJNYV010000966">
    <property type="protein sequence ID" value="CAF3396537.1"/>
    <property type="molecule type" value="Genomic_DNA"/>
</dbReference>
<name>A0A821V666_9BILA</name>
<dbReference type="Proteomes" id="UP000663838">
    <property type="component" value="Unassembled WGS sequence"/>
</dbReference>
<protein>
    <submittedName>
        <fullName evidence="2">Uncharacterized protein</fullName>
    </submittedName>
</protein>
<comment type="caution">
    <text evidence="2">The sequence shown here is derived from an EMBL/GenBank/DDBJ whole genome shotgun (WGS) entry which is preliminary data.</text>
</comment>
<evidence type="ECO:0000313" key="2">
    <source>
        <dbReference type="EMBL" id="CAF4901812.1"/>
    </source>
</evidence>
<evidence type="ECO:0000313" key="1">
    <source>
        <dbReference type="EMBL" id="CAF3396537.1"/>
    </source>
</evidence>
<proteinExistence type="predicted"/>
<sequence>MASLGTILTMPTEMIYYLNFCYPFIHRVLPLTACFADILRFNNDKNARNAVTDIVNELKSALERHIDGNVLPLSRLLYLVNALREKCKPPSHLTQHLVALLEELNLLFTQNNWDKLVTVHSTAYNN</sequence>
<reference evidence="2" key="1">
    <citation type="submission" date="2021-02" db="EMBL/GenBank/DDBJ databases">
        <authorList>
            <person name="Nowell W R."/>
        </authorList>
    </citation>
    <scope>NUCLEOTIDE SEQUENCE</scope>
</reference>
<dbReference type="EMBL" id="CAJOBS010005586">
    <property type="protein sequence ID" value="CAF4901812.1"/>
    <property type="molecule type" value="Genomic_DNA"/>
</dbReference>
<accession>A0A821V666</accession>
<dbReference type="AlphaFoldDB" id="A0A821V666"/>
<evidence type="ECO:0000313" key="3">
    <source>
        <dbReference type="Proteomes" id="UP000663838"/>
    </source>
</evidence>